<dbReference type="HAMAP" id="MF_02071">
    <property type="entry name" value="RlpA"/>
    <property type="match status" value="1"/>
</dbReference>
<dbReference type="AlphaFoldDB" id="A0A2A4FXI1"/>
<dbReference type="InterPro" id="IPR009009">
    <property type="entry name" value="RlpA-like_DPBB"/>
</dbReference>
<keyword evidence="4" id="KW-1003">Cell membrane</keyword>
<keyword evidence="4" id="KW-0472">Membrane</keyword>
<name>A0A2A4FXI1_9SPHN</name>
<evidence type="ECO:0000256" key="4">
    <source>
        <dbReference type="HAMAP-Rule" id="MF_02071"/>
    </source>
</evidence>
<feature type="domain" description="SPOR" evidence="8">
    <location>
        <begin position="225"/>
        <end position="284"/>
    </location>
</feature>
<dbReference type="SUPFAM" id="SSF50685">
    <property type="entry name" value="Barwin-like endoglucanases"/>
    <property type="match status" value="1"/>
</dbReference>
<comment type="similarity">
    <text evidence="4 5">Belongs to the RlpA family.</text>
</comment>
<accession>A0A2A4FXI1</accession>
<dbReference type="GO" id="GO:0008932">
    <property type="term" value="F:lytic endotransglycosylase activity"/>
    <property type="evidence" value="ECO:0007669"/>
    <property type="project" value="UniProtKB-UniRule"/>
</dbReference>
<dbReference type="PROSITE" id="PS51257">
    <property type="entry name" value="PROKAR_LIPOPROTEIN"/>
    <property type="match status" value="1"/>
</dbReference>
<comment type="subcellular location">
    <subcellularLocation>
        <location evidence="4">Cell membrane</location>
        <topology evidence="4">Lipid-anchor</topology>
    </subcellularLocation>
</comment>
<gene>
    <name evidence="4" type="primary">rlpA</name>
    <name evidence="9" type="ORF">COO09_10410</name>
</gene>
<dbReference type="GO" id="GO:0071555">
    <property type="term" value="P:cell wall organization"/>
    <property type="evidence" value="ECO:0007669"/>
    <property type="project" value="UniProtKB-KW"/>
</dbReference>
<dbReference type="InterPro" id="IPR007730">
    <property type="entry name" value="SPOR-like_dom"/>
</dbReference>
<evidence type="ECO:0000313" key="9">
    <source>
        <dbReference type="EMBL" id="PCE42403.1"/>
    </source>
</evidence>
<dbReference type="GO" id="GO:0000270">
    <property type="term" value="P:peptidoglycan metabolic process"/>
    <property type="evidence" value="ECO:0007669"/>
    <property type="project" value="UniProtKB-UniRule"/>
</dbReference>
<evidence type="ECO:0000256" key="6">
    <source>
        <dbReference type="SAM" id="MobiDB-lite"/>
    </source>
</evidence>
<dbReference type="InterPro" id="IPR036680">
    <property type="entry name" value="SPOR-like_sf"/>
</dbReference>
<dbReference type="EMBL" id="NWUF01000008">
    <property type="protein sequence ID" value="PCE42403.1"/>
    <property type="molecule type" value="Genomic_DNA"/>
</dbReference>
<sequence length="303" mass="33008">MASNSRIILALTLFLASCGVPRPERPGPARPRPEQPRPAKPRLPASDMPVKIGKPYQVAGAWYYPADDRDYDEVGLASWYGDQFHGAPTANGEIFDMANVGAAHKTLPLPSYVEVTSLDTGRTILVRVNDRGPFVTNRIIDLSRRAAQLLGTERLGVARVRVRRVYPSEADKLELRWGRPASARPYATPAELAALDRRFAARPAERAAPPRIAAAVPDEAVPVGGLFIQVTAVGNRVRAEEIAELVAGRVEPVGALWRVRMGPYRSEAEATSALAQVRSYGYQDARLVRIASDGQNLEGSSPR</sequence>
<dbReference type="Gene3D" id="2.40.40.10">
    <property type="entry name" value="RlpA-like domain"/>
    <property type="match status" value="1"/>
</dbReference>
<dbReference type="Proteomes" id="UP000218934">
    <property type="component" value="Unassembled WGS sequence"/>
</dbReference>
<comment type="caution">
    <text evidence="9">The sequence shown here is derived from an EMBL/GenBank/DDBJ whole genome shotgun (WGS) entry which is preliminary data.</text>
</comment>
<keyword evidence="3 4" id="KW-0961">Cell wall biogenesis/degradation</keyword>
<dbReference type="PANTHER" id="PTHR34183">
    <property type="entry name" value="ENDOLYTIC PEPTIDOGLYCAN TRANSGLYCOSYLASE RLPA"/>
    <property type="match status" value="1"/>
</dbReference>
<dbReference type="GO" id="GO:0005886">
    <property type="term" value="C:plasma membrane"/>
    <property type="evidence" value="ECO:0007669"/>
    <property type="project" value="UniProtKB-SubCell"/>
</dbReference>
<proteinExistence type="inferred from homology"/>
<dbReference type="PANTHER" id="PTHR34183:SF1">
    <property type="entry name" value="ENDOLYTIC PEPTIDOGLYCAN TRANSGLYCOSYLASE RLPA"/>
    <property type="match status" value="1"/>
</dbReference>
<evidence type="ECO:0000256" key="5">
    <source>
        <dbReference type="RuleBase" id="RU003495"/>
    </source>
</evidence>
<dbReference type="GO" id="GO:0009279">
    <property type="term" value="C:cell outer membrane"/>
    <property type="evidence" value="ECO:0007669"/>
    <property type="project" value="TreeGrafter"/>
</dbReference>
<evidence type="ECO:0000259" key="8">
    <source>
        <dbReference type="Pfam" id="PF05036"/>
    </source>
</evidence>
<feature type="region of interest" description="Disordered" evidence="6">
    <location>
        <begin position="22"/>
        <end position="47"/>
    </location>
</feature>
<dbReference type="GO" id="GO:0042834">
    <property type="term" value="F:peptidoglycan binding"/>
    <property type="evidence" value="ECO:0007669"/>
    <property type="project" value="InterPro"/>
</dbReference>
<dbReference type="InterPro" id="IPR034718">
    <property type="entry name" value="RlpA"/>
</dbReference>
<evidence type="ECO:0000313" key="10">
    <source>
        <dbReference type="Proteomes" id="UP000218934"/>
    </source>
</evidence>
<reference evidence="9 10" key="1">
    <citation type="submission" date="2017-09" db="EMBL/GenBank/DDBJ databases">
        <title>The Catabolism of 3,6-Dichlorosalicylic acid is Initiated by the Cytochrome P450 Monooxygenase DsmABC in Rhizorhabdus dicambivorans Ndbn-20.</title>
        <authorList>
            <person name="Na L."/>
        </authorList>
    </citation>
    <scope>NUCLEOTIDE SEQUENCE [LARGE SCALE GENOMIC DNA]</scope>
    <source>
        <strain evidence="9 10">Ndbn-20m</strain>
    </source>
</reference>
<keyword evidence="2 4" id="KW-0456">Lyase</keyword>
<keyword evidence="10" id="KW-1185">Reference proteome</keyword>
<dbReference type="KEGG" id="rdi:CMV14_13370"/>
<dbReference type="Pfam" id="PF05036">
    <property type="entry name" value="SPOR"/>
    <property type="match status" value="1"/>
</dbReference>
<feature type="domain" description="RlpA-like protein double-psi beta-barrel" evidence="7">
    <location>
        <begin position="74"/>
        <end position="162"/>
    </location>
</feature>
<dbReference type="InterPro" id="IPR036908">
    <property type="entry name" value="RlpA-like_sf"/>
</dbReference>
<dbReference type="SUPFAM" id="SSF110997">
    <property type="entry name" value="Sporulation related repeat"/>
    <property type="match status" value="1"/>
</dbReference>
<evidence type="ECO:0000259" key="7">
    <source>
        <dbReference type="Pfam" id="PF03330"/>
    </source>
</evidence>
<evidence type="ECO:0000256" key="2">
    <source>
        <dbReference type="ARBA" id="ARBA00023239"/>
    </source>
</evidence>
<organism evidence="9 10">
    <name type="scientific">Rhizorhabdus dicambivorans</name>
    <dbReference type="NCBI Taxonomy" id="1850238"/>
    <lineage>
        <taxon>Bacteria</taxon>
        <taxon>Pseudomonadati</taxon>
        <taxon>Pseudomonadota</taxon>
        <taxon>Alphaproteobacteria</taxon>
        <taxon>Sphingomonadales</taxon>
        <taxon>Sphingomonadaceae</taxon>
        <taxon>Rhizorhabdus</taxon>
    </lineage>
</organism>
<feature type="compositionally biased region" description="Basic and acidic residues" evidence="6">
    <location>
        <begin position="22"/>
        <end position="37"/>
    </location>
</feature>
<evidence type="ECO:0000256" key="3">
    <source>
        <dbReference type="ARBA" id="ARBA00023316"/>
    </source>
</evidence>
<comment type="function">
    <text evidence="4">Lytic transglycosylase with a strong preference for naked glycan strands that lack stem peptides.</text>
</comment>
<keyword evidence="1" id="KW-0732">Signal</keyword>
<keyword evidence="4 9" id="KW-0449">Lipoprotein</keyword>
<dbReference type="RefSeq" id="WP_066963505.1">
    <property type="nucleotide sequence ID" value="NZ_CP023449.1"/>
</dbReference>
<dbReference type="InterPro" id="IPR012997">
    <property type="entry name" value="RplA"/>
</dbReference>
<dbReference type="NCBIfam" id="TIGR00413">
    <property type="entry name" value="rlpA"/>
    <property type="match status" value="1"/>
</dbReference>
<protein>
    <recommendedName>
        <fullName evidence="4">Endolytic peptidoglycan transglycosylase RlpA</fullName>
        <ecNumber evidence="4">4.2.2.-</ecNumber>
    </recommendedName>
</protein>
<keyword evidence="4" id="KW-0564">Palmitate</keyword>
<dbReference type="CDD" id="cd22268">
    <property type="entry name" value="DPBB_RlpA-like"/>
    <property type="match status" value="1"/>
</dbReference>
<dbReference type="EC" id="4.2.2.-" evidence="4"/>
<evidence type="ECO:0000256" key="1">
    <source>
        <dbReference type="ARBA" id="ARBA00022729"/>
    </source>
</evidence>
<dbReference type="Gene3D" id="3.30.70.1070">
    <property type="entry name" value="Sporulation related repeat"/>
    <property type="match status" value="1"/>
</dbReference>
<dbReference type="Pfam" id="PF03330">
    <property type="entry name" value="DPBB_1"/>
    <property type="match status" value="1"/>
</dbReference>
<dbReference type="OrthoDB" id="9779128at2"/>